<evidence type="ECO:0000313" key="2">
    <source>
        <dbReference type="Proteomes" id="UP001177260"/>
    </source>
</evidence>
<keyword evidence="2" id="KW-1185">Reference proteome</keyword>
<evidence type="ECO:0000313" key="1">
    <source>
        <dbReference type="EMBL" id="KAK1147308.1"/>
    </source>
</evidence>
<sequence>MNTIRQIQALNKRELENAIPPEASWHADYRDTAYIYIGGLPFDLSEGDIVTIFSQYGEPVHVNLARDKETGKSRGFAWLKYEDQRSTDLAVDNLGGATVMGRMLRVDHTRYKRRDDEEEGDNVARLMGDVETKNDRGDDTDDERRRRRKRRGSEEDDEPRRRPLLKEEKELEELIRTHDEEDPMKEFLIEEKKEEVARALERENRVAITVTTVTIAADMTRVARVLERRAGETTGRRQERSGRIGPGRHHARKDPTETGRQWDLGHRRHGGLEIDMIAIDKSQKWSVKKGRPATVTQWSRNISHQGTCFWALTSASDRIKAQHSARPRAAMSPLTFTGFKHPVSGTTIANQNRESA</sequence>
<accession>A0ACC3BAU9</accession>
<dbReference type="Proteomes" id="UP001177260">
    <property type="component" value="Unassembled WGS sequence"/>
</dbReference>
<proteinExistence type="predicted"/>
<reference evidence="1 2" key="1">
    <citation type="journal article" date="2023" name="ACS Omega">
        <title>Identification of the Neoaspergillic Acid Biosynthesis Gene Cluster by Establishing an In Vitro CRISPR-Ribonucleoprotein Genetic System in Aspergillus melleus.</title>
        <authorList>
            <person name="Yuan B."/>
            <person name="Grau M.F."/>
            <person name="Murata R.M."/>
            <person name="Torok T."/>
            <person name="Venkateswaran K."/>
            <person name="Stajich J.E."/>
            <person name="Wang C.C.C."/>
        </authorList>
    </citation>
    <scope>NUCLEOTIDE SEQUENCE [LARGE SCALE GENOMIC DNA]</scope>
    <source>
        <strain evidence="1 2">IMV 1140</strain>
    </source>
</reference>
<protein>
    <submittedName>
        <fullName evidence="1">RNA-binding protein Cwf29</fullName>
    </submittedName>
</protein>
<comment type="caution">
    <text evidence="1">The sequence shown here is derived from an EMBL/GenBank/DDBJ whole genome shotgun (WGS) entry which is preliminary data.</text>
</comment>
<organism evidence="1 2">
    <name type="scientific">Aspergillus melleus</name>
    <dbReference type="NCBI Taxonomy" id="138277"/>
    <lineage>
        <taxon>Eukaryota</taxon>
        <taxon>Fungi</taxon>
        <taxon>Dikarya</taxon>
        <taxon>Ascomycota</taxon>
        <taxon>Pezizomycotina</taxon>
        <taxon>Eurotiomycetes</taxon>
        <taxon>Eurotiomycetidae</taxon>
        <taxon>Eurotiales</taxon>
        <taxon>Aspergillaceae</taxon>
        <taxon>Aspergillus</taxon>
        <taxon>Aspergillus subgen. Circumdati</taxon>
    </lineage>
</organism>
<gene>
    <name evidence="1" type="primary">cwf29</name>
    <name evidence="1" type="ORF">N8T08_001385</name>
</gene>
<name>A0ACC3BAU9_9EURO</name>
<dbReference type="EMBL" id="JAOPJF010000012">
    <property type="protein sequence ID" value="KAK1147308.1"/>
    <property type="molecule type" value="Genomic_DNA"/>
</dbReference>